<evidence type="ECO:0000256" key="1">
    <source>
        <dbReference type="SAM" id="MobiDB-lite"/>
    </source>
</evidence>
<evidence type="ECO:0000256" key="2">
    <source>
        <dbReference type="SAM" id="SignalP"/>
    </source>
</evidence>
<keyword evidence="2" id="KW-0732">Signal</keyword>
<evidence type="ECO:0000313" key="3">
    <source>
        <dbReference type="EMBL" id="XBT97356.1"/>
    </source>
</evidence>
<proteinExistence type="predicted"/>
<geneLocation type="plasmid" evidence="3">
    <name>unnamed2</name>
</geneLocation>
<feature type="chain" id="PRO_5043560266" evidence="2">
    <location>
        <begin position="25"/>
        <end position="206"/>
    </location>
</feature>
<feature type="compositionally biased region" description="Low complexity" evidence="1">
    <location>
        <begin position="65"/>
        <end position="74"/>
    </location>
</feature>
<keyword evidence="3" id="KW-0614">Plasmid</keyword>
<dbReference type="AlphaFoldDB" id="A0AAU7S4E6"/>
<sequence>MKKPGILLSALLVTALVAPHIAEARGGFRGRMPRMNFGGGGLHGGFHPGGGGFRGFNAPAHFQPRFHPAVAPHPAHGPRPTPHPAPHPNPSGLHPHPPTPTPHPNPHPGPHPYPGPGPIPPGPHPGPYGPVPPPAGPYWPGYWGPAPAAVWGAATAIAVGTVIATLPPACTAVVVKGISYQDCGGNWFEPQYSGHAVVYVAVKDPR</sequence>
<gene>
    <name evidence="3" type="ORF">ABM479_29225</name>
</gene>
<protein>
    <submittedName>
        <fullName evidence="3">Uncharacterized protein</fullName>
    </submittedName>
</protein>
<accession>A0AAU7S4E6</accession>
<feature type="compositionally biased region" description="Pro residues" evidence="1">
    <location>
        <begin position="75"/>
        <end position="128"/>
    </location>
</feature>
<feature type="signal peptide" evidence="2">
    <location>
        <begin position="1"/>
        <end position="24"/>
    </location>
</feature>
<dbReference type="EMBL" id="CP157962">
    <property type="protein sequence ID" value="XBT97356.1"/>
    <property type="molecule type" value="Genomic_DNA"/>
</dbReference>
<dbReference type="RefSeq" id="WP_349962407.1">
    <property type="nucleotide sequence ID" value="NZ_CP157962.1"/>
</dbReference>
<feature type="region of interest" description="Disordered" evidence="1">
    <location>
        <begin position="54"/>
        <end position="128"/>
    </location>
</feature>
<organism evidence="3">
    <name type="scientific">Rhizobium sp. ZPR3</name>
    <dbReference type="NCBI Taxonomy" id="3158967"/>
    <lineage>
        <taxon>Bacteria</taxon>
        <taxon>Pseudomonadati</taxon>
        <taxon>Pseudomonadota</taxon>
        <taxon>Alphaproteobacteria</taxon>
        <taxon>Hyphomicrobiales</taxon>
        <taxon>Rhizobiaceae</taxon>
        <taxon>Rhizobium/Agrobacterium group</taxon>
        <taxon>Rhizobium</taxon>
    </lineage>
</organism>
<reference evidence="3" key="1">
    <citation type="submission" date="2024-06" db="EMBL/GenBank/DDBJ databases">
        <authorList>
            <person name="Li T."/>
            <person name="Gao R."/>
        </authorList>
    </citation>
    <scope>NUCLEOTIDE SEQUENCE</scope>
    <source>
        <strain evidence="3">ZPR3</strain>
        <plasmid evidence="3">unnamed2</plasmid>
    </source>
</reference>
<name>A0AAU7S4E6_9HYPH</name>